<dbReference type="EMBL" id="LAFY01004240">
    <property type="protein sequence ID" value="KJX93634.1"/>
    <property type="molecule type" value="Genomic_DNA"/>
</dbReference>
<feature type="transmembrane region" description="Helical" evidence="1">
    <location>
        <begin position="60"/>
        <end position="78"/>
    </location>
</feature>
<name>A0A0F4G8I2_9PEZI</name>
<evidence type="ECO:0000256" key="1">
    <source>
        <dbReference type="SAM" id="Phobius"/>
    </source>
</evidence>
<comment type="caution">
    <text evidence="2">The sequence shown here is derived from an EMBL/GenBank/DDBJ whole genome shotgun (WGS) entry which is preliminary data.</text>
</comment>
<keyword evidence="3" id="KW-1185">Reference proteome</keyword>
<dbReference type="AlphaFoldDB" id="A0A0F4G8I2"/>
<dbReference type="OrthoDB" id="5331396at2759"/>
<keyword evidence="1" id="KW-0472">Membrane</keyword>
<dbReference type="PANTHER" id="PTHR37849">
    <property type="entry name" value="YALI0E11605P"/>
    <property type="match status" value="1"/>
</dbReference>
<evidence type="ECO:0000313" key="2">
    <source>
        <dbReference type="EMBL" id="KJX93634.1"/>
    </source>
</evidence>
<reference evidence="2 3" key="1">
    <citation type="submission" date="2015-03" db="EMBL/GenBank/DDBJ databases">
        <title>RNA-seq based gene annotation and comparative genomics of four Zymoseptoria species reveal species-specific pathogenicity related genes and transposable element activity.</title>
        <authorList>
            <person name="Grandaubert J."/>
            <person name="Bhattacharyya A."/>
            <person name="Stukenbrock E.H."/>
        </authorList>
    </citation>
    <scope>NUCLEOTIDE SEQUENCE [LARGE SCALE GENOMIC DNA]</scope>
    <source>
        <strain evidence="2 3">Zb18110</strain>
    </source>
</reference>
<sequence length="120" mass="13336">MAARMPTALRNLTVSRPFAATLSQTLSHNAARRNFQTSRRMMADVVVTPKKPIGAFRGSIFGFLLGTVLAGSGLYYYVVDEYKVSNTLLTEDIYALQSAVQRLEGYVKNIEEEVVKTSKK</sequence>
<accession>A0A0F4G8I2</accession>
<dbReference type="Proteomes" id="UP000033647">
    <property type="component" value="Unassembled WGS sequence"/>
</dbReference>
<protein>
    <submittedName>
        <fullName evidence="2">Uncharacterized protein</fullName>
    </submittedName>
</protein>
<proteinExistence type="predicted"/>
<keyword evidence="1" id="KW-0812">Transmembrane</keyword>
<organism evidence="2 3">
    <name type="scientific">Zymoseptoria brevis</name>
    <dbReference type="NCBI Taxonomy" id="1047168"/>
    <lineage>
        <taxon>Eukaryota</taxon>
        <taxon>Fungi</taxon>
        <taxon>Dikarya</taxon>
        <taxon>Ascomycota</taxon>
        <taxon>Pezizomycotina</taxon>
        <taxon>Dothideomycetes</taxon>
        <taxon>Dothideomycetidae</taxon>
        <taxon>Mycosphaerellales</taxon>
        <taxon>Mycosphaerellaceae</taxon>
        <taxon>Zymoseptoria</taxon>
    </lineage>
</organism>
<evidence type="ECO:0000313" key="3">
    <source>
        <dbReference type="Proteomes" id="UP000033647"/>
    </source>
</evidence>
<gene>
    <name evidence="2" type="ORF">TI39_contig4281g00005</name>
</gene>
<dbReference type="STRING" id="1047168.A0A0F4G8I2"/>
<keyword evidence="1" id="KW-1133">Transmembrane helix</keyword>
<dbReference type="PANTHER" id="PTHR37849:SF1">
    <property type="entry name" value="YALI0E11605P"/>
    <property type="match status" value="1"/>
</dbReference>